<evidence type="ECO:0000256" key="1">
    <source>
        <dbReference type="ARBA" id="ARBA00004193"/>
    </source>
</evidence>
<dbReference type="NCBIfam" id="TIGR00231">
    <property type="entry name" value="small_GTP"/>
    <property type="match status" value="1"/>
</dbReference>
<dbReference type="VEuPathDB" id="AmoebaDB:NF0102720"/>
<evidence type="ECO:0000313" key="10">
    <source>
        <dbReference type="EMBL" id="KAF0972474.1"/>
    </source>
</evidence>
<comment type="similarity">
    <text evidence="2">Belongs to the small GTPase superfamily. Rab family.</text>
</comment>
<dbReference type="OrthoDB" id="9989112at2759"/>
<keyword evidence="4" id="KW-0547">Nucleotide-binding</keyword>
<dbReference type="Proteomes" id="UP000444721">
    <property type="component" value="Unassembled WGS sequence"/>
</dbReference>
<keyword evidence="5" id="KW-0342">GTP-binding</keyword>
<evidence type="ECO:0000256" key="3">
    <source>
        <dbReference type="ARBA" id="ARBA00022475"/>
    </source>
</evidence>
<dbReference type="InterPro" id="IPR005225">
    <property type="entry name" value="Small_GTP-bd"/>
</dbReference>
<evidence type="ECO:0000256" key="4">
    <source>
        <dbReference type="ARBA" id="ARBA00022741"/>
    </source>
</evidence>
<dbReference type="Gene3D" id="3.40.50.300">
    <property type="entry name" value="P-loop containing nucleotide triphosphate hydrolases"/>
    <property type="match status" value="1"/>
</dbReference>
<evidence type="ECO:0000256" key="8">
    <source>
        <dbReference type="ARBA" id="ARBA00023289"/>
    </source>
</evidence>
<dbReference type="PROSITE" id="PS51420">
    <property type="entry name" value="RHO"/>
    <property type="match status" value="1"/>
</dbReference>
<dbReference type="VEuPathDB" id="AmoebaDB:FDP41_009377"/>
<evidence type="ECO:0000256" key="5">
    <source>
        <dbReference type="ARBA" id="ARBA00023134"/>
    </source>
</evidence>
<dbReference type="PRINTS" id="PR00449">
    <property type="entry name" value="RASTRNSFRMNG"/>
</dbReference>
<sequence length="244" mass="27289">MSVPASRSGGNAQYDYLCKLLLIGDSGVGKSCLLLRFSDDTFTTNFITTIGIDFKIRTIELDGKRVKLQIWDTAGQERFRTITTAYYRGAMGIMLTYDVTDEQSFLNIRNWMKNIEEHAADNVNKMLIGNKCDLIEKRVVEVERGQQLAKSYGIPFMETSAKNNINVEEAFFTIAREIKSRLIDSGEVDPEETKAQDREPGSTEKKDPNANKTSTGGTNGTVKIDSQGTGESDKKKKKSWCSIL</sequence>
<dbReference type="GO" id="GO:0003924">
    <property type="term" value="F:GTPase activity"/>
    <property type="evidence" value="ECO:0007669"/>
    <property type="project" value="InterPro"/>
</dbReference>
<comment type="caution">
    <text evidence="10">The sequence shown here is derived from an EMBL/GenBank/DDBJ whole genome shotgun (WGS) entry which is preliminary data.</text>
</comment>
<evidence type="ECO:0000256" key="9">
    <source>
        <dbReference type="SAM" id="MobiDB-lite"/>
    </source>
</evidence>
<feature type="compositionally biased region" description="Basic residues" evidence="9">
    <location>
        <begin position="235"/>
        <end position="244"/>
    </location>
</feature>
<dbReference type="CDD" id="cd01867">
    <property type="entry name" value="Rab8_Rab10_Rab13_like"/>
    <property type="match status" value="1"/>
</dbReference>
<dbReference type="InterPro" id="IPR001806">
    <property type="entry name" value="Small_GTPase"/>
</dbReference>
<feature type="region of interest" description="Disordered" evidence="9">
    <location>
        <begin position="183"/>
        <end position="244"/>
    </location>
</feature>
<protein>
    <submittedName>
        <fullName evidence="10">Uncharacterized protein</fullName>
    </submittedName>
</protein>
<dbReference type="OMA" id="PSSQCNC"/>
<dbReference type="InterPro" id="IPR050305">
    <property type="entry name" value="Small_GTPase_Rab"/>
</dbReference>
<organism evidence="10 11">
    <name type="scientific">Naegleria fowleri</name>
    <name type="common">Brain eating amoeba</name>
    <dbReference type="NCBI Taxonomy" id="5763"/>
    <lineage>
        <taxon>Eukaryota</taxon>
        <taxon>Discoba</taxon>
        <taxon>Heterolobosea</taxon>
        <taxon>Tetramitia</taxon>
        <taxon>Eutetramitia</taxon>
        <taxon>Vahlkampfiidae</taxon>
        <taxon>Naegleria</taxon>
    </lineage>
</organism>
<keyword evidence="11" id="KW-1185">Reference proteome</keyword>
<dbReference type="EMBL" id="VFQX01000068">
    <property type="protein sequence ID" value="KAF0972474.1"/>
    <property type="molecule type" value="Genomic_DNA"/>
</dbReference>
<gene>
    <name evidence="10" type="ORF">FDP41_009377</name>
</gene>
<feature type="compositionally biased region" description="Basic and acidic residues" evidence="9">
    <location>
        <begin position="191"/>
        <end position="209"/>
    </location>
</feature>
<dbReference type="PANTHER" id="PTHR47980">
    <property type="entry name" value="LD44762P"/>
    <property type="match status" value="1"/>
</dbReference>
<dbReference type="SMART" id="SM00175">
    <property type="entry name" value="RAB"/>
    <property type="match status" value="1"/>
</dbReference>
<proteinExistence type="inferred from homology"/>
<dbReference type="PROSITE" id="PS51421">
    <property type="entry name" value="RAS"/>
    <property type="match status" value="1"/>
</dbReference>
<evidence type="ECO:0000256" key="2">
    <source>
        <dbReference type="ARBA" id="ARBA00006270"/>
    </source>
</evidence>
<dbReference type="Pfam" id="PF00071">
    <property type="entry name" value="Ras"/>
    <property type="match status" value="1"/>
</dbReference>
<keyword evidence="3" id="KW-1003">Cell membrane</keyword>
<keyword evidence="7" id="KW-0449">Lipoprotein</keyword>
<keyword evidence="8" id="KW-0636">Prenylation</keyword>
<reference evidence="10 11" key="1">
    <citation type="journal article" date="2019" name="Sci. Rep.">
        <title>Nanopore sequencing improves the draft genome of the human pathogenic amoeba Naegleria fowleri.</title>
        <authorList>
            <person name="Liechti N."/>
            <person name="Schurch N."/>
            <person name="Bruggmann R."/>
            <person name="Wittwer M."/>
        </authorList>
    </citation>
    <scope>NUCLEOTIDE SEQUENCE [LARGE SCALE GENOMIC DNA]</scope>
    <source>
        <strain evidence="10 11">ATCC 30894</strain>
    </source>
</reference>
<dbReference type="GO" id="GO:0005886">
    <property type="term" value="C:plasma membrane"/>
    <property type="evidence" value="ECO:0007669"/>
    <property type="project" value="UniProtKB-SubCell"/>
</dbReference>
<dbReference type="GeneID" id="68116593"/>
<keyword evidence="6" id="KW-0472">Membrane</keyword>
<evidence type="ECO:0000256" key="7">
    <source>
        <dbReference type="ARBA" id="ARBA00023288"/>
    </source>
</evidence>
<feature type="compositionally biased region" description="Polar residues" evidence="9">
    <location>
        <begin position="210"/>
        <end position="230"/>
    </location>
</feature>
<dbReference type="PROSITE" id="PS51419">
    <property type="entry name" value="RAB"/>
    <property type="match status" value="1"/>
</dbReference>
<dbReference type="InterPro" id="IPR027417">
    <property type="entry name" value="P-loop_NTPase"/>
</dbReference>
<dbReference type="FunFam" id="3.40.50.300:FF:000308">
    <property type="entry name" value="ras-related protein RABE1c-like"/>
    <property type="match status" value="1"/>
</dbReference>
<dbReference type="VEuPathDB" id="AmoebaDB:NfTy_061960"/>
<dbReference type="SMART" id="SM00176">
    <property type="entry name" value="RAN"/>
    <property type="match status" value="1"/>
</dbReference>
<dbReference type="AlphaFoldDB" id="A0A6A5BEL3"/>
<dbReference type="SUPFAM" id="SSF52540">
    <property type="entry name" value="P-loop containing nucleoside triphosphate hydrolases"/>
    <property type="match status" value="1"/>
</dbReference>
<evidence type="ECO:0000256" key="6">
    <source>
        <dbReference type="ARBA" id="ARBA00023136"/>
    </source>
</evidence>
<comment type="subcellular location">
    <subcellularLocation>
        <location evidence="1">Cell membrane</location>
        <topology evidence="1">Lipid-anchor</topology>
    </subcellularLocation>
</comment>
<dbReference type="GO" id="GO:0005525">
    <property type="term" value="F:GTP binding"/>
    <property type="evidence" value="ECO:0007669"/>
    <property type="project" value="UniProtKB-KW"/>
</dbReference>
<evidence type="ECO:0000313" key="11">
    <source>
        <dbReference type="Proteomes" id="UP000444721"/>
    </source>
</evidence>
<name>A0A6A5BEL3_NAEFO</name>
<dbReference type="SMART" id="SM00174">
    <property type="entry name" value="RHO"/>
    <property type="match status" value="1"/>
</dbReference>
<accession>A0A6A5BEL3</accession>
<dbReference type="RefSeq" id="XP_044557188.1">
    <property type="nucleotide sequence ID" value="XM_044713328.1"/>
</dbReference>
<dbReference type="SMART" id="SM00173">
    <property type="entry name" value="RAS"/>
    <property type="match status" value="1"/>
</dbReference>